<dbReference type="SUPFAM" id="SSF55031">
    <property type="entry name" value="Bacterial exopeptidase dimerisation domain"/>
    <property type="match status" value="1"/>
</dbReference>
<dbReference type="InterPro" id="IPR002933">
    <property type="entry name" value="Peptidase_M20"/>
</dbReference>
<dbReference type="InterPro" id="IPR047177">
    <property type="entry name" value="Pept_M20A"/>
</dbReference>
<sequence length="457" mass="48871">MSSGEGRCERAVEALQALVRIPTVSHPDELDPTTFDALLAELEQRFPLVHERLEVTRVHTHGLLLHWAGRSSARPVVLMAHLDVVPVEDPARWTHPPFSGAVVDGSIWGRGTLDDKGCVVAICTAVEELLEGDHVPAQDVWLSFGCDEEVFGQAAPEAVRILTERGVEPWFVLDEGGAVAGGAFPGVRRPVAVVGVTEKGVTSLLLRAEGRGGHASTPARNGPTARIARAITALERSPMPASVPPPTVELFRRIAPHAGLPLGPVLAGAARVPALLVRALLAAGPETAAMTRTTFAVTTLQGSPALNVIAGAATAGVNIRVMLGDTVEDVLAHVRRAVGKHVAVEVVEEGAASPLSPYSTAEEGDEAFDLLERTIEQVFPEAVPAPYVMMAATDSRHFTAICERVYRFAPFRMSKAQRESIHSHDEHLGVQDLLDGVAWYRRLLEELPEGSPERSPA</sequence>
<keyword evidence="3" id="KW-0479">Metal-binding</keyword>
<comment type="similarity">
    <text evidence="1">Belongs to the peptidase M20A family.</text>
</comment>
<dbReference type="GO" id="GO:0046872">
    <property type="term" value="F:metal ion binding"/>
    <property type="evidence" value="ECO:0007669"/>
    <property type="project" value="UniProtKB-KW"/>
</dbReference>
<keyword evidence="4" id="KW-0378">Hydrolase</keyword>
<dbReference type="PANTHER" id="PTHR45962">
    <property type="entry name" value="N-FATTY-ACYL-AMINO ACID SYNTHASE/HYDROLASE PM20D1"/>
    <property type="match status" value="1"/>
</dbReference>
<accession>A0A6J6VTZ8</accession>
<dbReference type="Gene3D" id="3.40.630.10">
    <property type="entry name" value="Zn peptidases"/>
    <property type="match status" value="1"/>
</dbReference>
<evidence type="ECO:0000256" key="2">
    <source>
        <dbReference type="ARBA" id="ARBA00022670"/>
    </source>
</evidence>
<protein>
    <submittedName>
        <fullName evidence="7">Unannotated protein</fullName>
    </submittedName>
</protein>
<keyword evidence="2" id="KW-0645">Protease</keyword>
<dbReference type="SUPFAM" id="SSF53187">
    <property type="entry name" value="Zn-dependent exopeptidases"/>
    <property type="match status" value="1"/>
</dbReference>
<keyword evidence="5" id="KW-0862">Zinc</keyword>
<evidence type="ECO:0000256" key="5">
    <source>
        <dbReference type="ARBA" id="ARBA00022833"/>
    </source>
</evidence>
<dbReference type="InterPro" id="IPR011650">
    <property type="entry name" value="Peptidase_M20_dimer"/>
</dbReference>
<dbReference type="GO" id="GO:0008233">
    <property type="term" value="F:peptidase activity"/>
    <property type="evidence" value="ECO:0007669"/>
    <property type="project" value="UniProtKB-KW"/>
</dbReference>
<evidence type="ECO:0000259" key="6">
    <source>
        <dbReference type="Pfam" id="PF07687"/>
    </source>
</evidence>
<dbReference type="EMBL" id="CAEZYQ010000059">
    <property type="protein sequence ID" value="CAB4774485.1"/>
    <property type="molecule type" value="Genomic_DNA"/>
</dbReference>
<organism evidence="7">
    <name type="scientific">freshwater metagenome</name>
    <dbReference type="NCBI Taxonomy" id="449393"/>
    <lineage>
        <taxon>unclassified sequences</taxon>
        <taxon>metagenomes</taxon>
        <taxon>ecological metagenomes</taxon>
    </lineage>
</organism>
<name>A0A6J6VTZ8_9ZZZZ</name>
<evidence type="ECO:0000256" key="1">
    <source>
        <dbReference type="ARBA" id="ARBA00006247"/>
    </source>
</evidence>
<proteinExistence type="inferred from homology"/>
<gene>
    <name evidence="7" type="ORF">UFOPK2761_03588</name>
</gene>
<dbReference type="GO" id="GO:0006508">
    <property type="term" value="P:proteolysis"/>
    <property type="evidence" value="ECO:0007669"/>
    <property type="project" value="UniProtKB-KW"/>
</dbReference>
<dbReference type="Pfam" id="PF01546">
    <property type="entry name" value="Peptidase_M20"/>
    <property type="match status" value="1"/>
</dbReference>
<dbReference type="PANTHER" id="PTHR45962:SF1">
    <property type="entry name" value="N-FATTY-ACYL-AMINO ACID SYNTHASE_HYDROLASE PM20D1"/>
    <property type="match status" value="1"/>
</dbReference>
<evidence type="ECO:0000313" key="7">
    <source>
        <dbReference type="EMBL" id="CAB4774485.1"/>
    </source>
</evidence>
<evidence type="ECO:0000256" key="3">
    <source>
        <dbReference type="ARBA" id="ARBA00022723"/>
    </source>
</evidence>
<reference evidence="7" key="1">
    <citation type="submission" date="2020-05" db="EMBL/GenBank/DDBJ databases">
        <authorList>
            <person name="Chiriac C."/>
            <person name="Salcher M."/>
            <person name="Ghai R."/>
            <person name="Kavagutti S V."/>
        </authorList>
    </citation>
    <scope>NUCLEOTIDE SEQUENCE</scope>
</reference>
<dbReference type="InterPro" id="IPR036264">
    <property type="entry name" value="Bact_exopeptidase_dim_dom"/>
</dbReference>
<dbReference type="AlphaFoldDB" id="A0A6J6VTZ8"/>
<feature type="domain" description="Peptidase M20 dimerisation" evidence="6">
    <location>
        <begin position="197"/>
        <end position="341"/>
    </location>
</feature>
<dbReference type="Gene3D" id="3.30.70.360">
    <property type="match status" value="1"/>
</dbReference>
<dbReference type="Gene3D" id="1.10.150.900">
    <property type="match status" value="1"/>
</dbReference>
<evidence type="ECO:0000256" key="4">
    <source>
        <dbReference type="ARBA" id="ARBA00022801"/>
    </source>
</evidence>
<dbReference type="Pfam" id="PF07687">
    <property type="entry name" value="M20_dimer"/>
    <property type="match status" value="1"/>
</dbReference>